<evidence type="ECO:0000313" key="2">
    <source>
        <dbReference type="Proteomes" id="UP000257630"/>
    </source>
</evidence>
<organism evidence="1 2">
    <name type="scientific">Gordonia phage Ribeye</name>
    <dbReference type="NCBI Taxonomy" id="2250417"/>
    <lineage>
        <taxon>Viruses</taxon>
        <taxon>Duplodnaviria</taxon>
        <taxon>Heunggongvirae</taxon>
        <taxon>Uroviricota</taxon>
        <taxon>Caudoviricetes</taxon>
        <taxon>Stackebrandtviridae</taxon>
        <taxon>Schenleyvirinae</taxon>
        <taxon>Kroosvirus</taxon>
        <taxon>Kroosvirus ribeye</taxon>
    </lineage>
</organism>
<dbReference type="RefSeq" id="YP_010002159.1">
    <property type="nucleotide sequence ID" value="NC_053241.1"/>
</dbReference>
<evidence type="ECO:0000313" key="1">
    <source>
        <dbReference type="EMBL" id="AXH44888.1"/>
    </source>
</evidence>
<reference evidence="1 2" key="1">
    <citation type="submission" date="2018-06" db="EMBL/GenBank/DDBJ databases">
        <authorList>
            <person name="Plymale R.C."/>
            <person name="Vermillion C.D."/>
            <person name="Bowman H."/>
            <person name="Gills J.R."/>
            <person name="Wooten L.C."/>
            <person name="Askins J.L."/>
            <person name="Brownlee C.M."/>
            <person name="Davis H.K."/>
            <person name="Edmondson E.M."/>
            <person name="Edwards S.L."/>
            <person name="Haberman K.L."/>
            <person name="Jacobs K.R."/>
            <person name="Jones G.C."/>
            <person name="Livingston L.W."/>
            <person name="Masengale M.E."/>
            <person name="Morrison C.M."/>
            <person name="Mullins A.M."/>
            <person name="Pate M.D."/>
            <person name="Pennington B.T."/>
            <person name="Pickard K.N."/>
            <person name="Rainwater D.R."/>
            <person name="Studdard A.C."/>
            <person name="Walker A.L."/>
            <person name="Reyna N.S."/>
            <person name="Garlena R.A."/>
            <person name="Russell D.A."/>
            <person name="Pope W.H."/>
            <person name="Jacobs-Sera D."/>
            <person name="Hendrix R.W."/>
            <person name="Hatfull G.F."/>
        </authorList>
    </citation>
    <scope>NUCLEOTIDE SEQUENCE [LARGE SCALE GENOMIC DNA]</scope>
</reference>
<dbReference type="GeneID" id="63026706"/>
<name>A0A345KPD6_9CAUD</name>
<accession>A0A345KPD6</accession>
<sequence length="159" mass="16529">MAYNRPNIVSGVTRATKAFFDNLLDGIDEGIAGDGTVELGYAGSSAQQVVTSGDPTALDGCSITFATTDRPALVVARIPLLYAGGDVTGVIEISDGTNVRSSVMTVRGNYGCGEVAMRVPAGTASRTYTMRAWRAVGSANLEITPENPPSVRSIQAIEV</sequence>
<gene>
    <name evidence="1" type="primary">25</name>
    <name evidence="1" type="ORF">SEA_RIBEYE_25</name>
</gene>
<dbReference type="EMBL" id="MH450129">
    <property type="protein sequence ID" value="AXH44888.1"/>
    <property type="molecule type" value="Genomic_DNA"/>
</dbReference>
<proteinExistence type="predicted"/>
<keyword evidence="2" id="KW-1185">Reference proteome</keyword>
<protein>
    <submittedName>
        <fullName evidence="1">Uncharacterized protein</fullName>
    </submittedName>
</protein>
<dbReference type="KEGG" id="vg:63026706"/>
<dbReference type="Proteomes" id="UP000257630">
    <property type="component" value="Segment"/>
</dbReference>